<keyword evidence="8" id="KW-0902">Two-component regulatory system</keyword>
<feature type="transmembrane region" description="Helical" evidence="10">
    <location>
        <begin position="101"/>
        <end position="121"/>
    </location>
</feature>
<dbReference type="GO" id="GO:0005524">
    <property type="term" value="F:ATP binding"/>
    <property type="evidence" value="ECO:0007669"/>
    <property type="project" value="UniProtKB-KW"/>
</dbReference>
<organism evidence="13 14">
    <name type="scientific">Streptomyces phaeolivaceus</name>
    <dbReference type="NCBI Taxonomy" id="2653200"/>
    <lineage>
        <taxon>Bacteria</taxon>
        <taxon>Bacillati</taxon>
        <taxon>Actinomycetota</taxon>
        <taxon>Actinomycetes</taxon>
        <taxon>Kitasatosporales</taxon>
        <taxon>Streptomycetaceae</taxon>
        <taxon>Streptomyces</taxon>
    </lineage>
</organism>
<keyword evidence="6 13" id="KW-0418">Kinase</keyword>
<dbReference type="InterPro" id="IPR050482">
    <property type="entry name" value="Sensor_HK_TwoCompSys"/>
</dbReference>
<feature type="region of interest" description="Disordered" evidence="9">
    <location>
        <begin position="205"/>
        <end position="250"/>
    </location>
</feature>
<evidence type="ECO:0000256" key="3">
    <source>
        <dbReference type="ARBA" id="ARBA00022553"/>
    </source>
</evidence>
<evidence type="ECO:0000256" key="6">
    <source>
        <dbReference type="ARBA" id="ARBA00022777"/>
    </source>
</evidence>
<dbReference type="PANTHER" id="PTHR24421">
    <property type="entry name" value="NITRATE/NITRITE SENSOR PROTEIN NARX-RELATED"/>
    <property type="match status" value="1"/>
</dbReference>
<evidence type="ECO:0000256" key="5">
    <source>
        <dbReference type="ARBA" id="ARBA00022741"/>
    </source>
</evidence>
<evidence type="ECO:0000256" key="9">
    <source>
        <dbReference type="SAM" id="MobiDB-lite"/>
    </source>
</evidence>
<evidence type="ECO:0000259" key="11">
    <source>
        <dbReference type="Pfam" id="PF02518"/>
    </source>
</evidence>
<dbReference type="GO" id="GO:0016020">
    <property type="term" value="C:membrane"/>
    <property type="evidence" value="ECO:0007669"/>
    <property type="project" value="InterPro"/>
</dbReference>
<dbReference type="EC" id="2.7.13.3" evidence="2"/>
<feature type="compositionally biased region" description="Basic and acidic residues" evidence="9">
    <location>
        <begin position="222"/>
        <end position="236"/>
    </location>
</feature>
<dbReference type="SUPFAM" id="SSF55874">
    <property type="entry name" value="ATPase domain of HSP90 chaperone/DNA topoisomerase II/histidine kinase"/>
    <property type="match status" value="1"/>
</dbReference>
<feature type="domain" description="Histidine kinase/HSP90-like ATPase" evidence="11">
    <location>
        <begin position="280"/>
        <end position="372"/>
    </location>
</feature>
<accession>A0A5P8K2E9</accession>
<feature type="region of interest" description="Disordered" evidence="9">
    <location>
        <begin position="320"/>
        <end position="342"/>
    </location>
</feature>
<gene>
    <name evidence="13" type="ORF">F9278_11890</name>
</gene>
<dbReference type="KEGG" id="sphv:F9278_11890"/>
<protein>
    <recommendedName>
        <fullName evidence="2">histidine kinase</fullName>
        <ecNumber evidence="2">2.7.13.3</ecNumber>
    </recommendedName>
</protein>
<reference evidence="13 14" key="1">
    <citation type="submission" date="2019-10" db="EMBL/GenBank/DDBJ databases">
        <title>Streptomyces sp. strain GY16 isolated from leaves of Broussonetia papyrifera.</title>
        <authorList>
            <person name="Mo P."/>
        </authorList>
    </citation>
    <scope>NUCLEOTIDE SEQUENCE [LARGE SCALE GENOMIC DNA]</scope>
    <source>
        <strain evidence="13 14">GY16</strain>
    </source>
</reference>
<evidence type="ECO:0000256" key="4">
    <source>
        <dbReference type="ARBA" id="ARBA00022679"/>
    </source>
</evidence>
<keyword evidence="4" id="KW-0808">Transferase</keyword>
<dbReference type="InterPro" id="IPR003594">
    <property type="entry name" value="HATPase_dom"/>
</dbReference>
<keyword evidence="10" id="KW-0472">Membrane</keyword>
<keyword evidence="10" id="KW-1133">Transmembrane helix</keyword>
<dbReference type="EMBL" id="CP045096">
    <property type="protein sequence ID" value="QFQ96807.1"/>
    <property type="molecule type" value="Genomic_DNA"/>
</dbReference>
<keyword evidence="10" id="KW-0812">Transmembrane</keyword>
<dbReference type="InterPro" id="IPR036890">
    <property type="entry name" value="HATPase_C_sf"/>
</dbReference>
<dbReference type="Proteomes" id="UP000327294">
    <property type="component" value="Chromosome"/>
</dbReference>
<keyword evidence="7" id="KW-0067">ATP-binding</keyword>
<evidence type="ECO:0000313" key="13">
    <source>
        <dbReference type="EMBL" id="QFQ96807.1"/>
    </source>
</evidence>
<dbReference type="GO" id="GO:0000155">
    <property type="term" value="F:phosphorelay sensor kinase activity"/>
    <property type="evidence" value="ECO:0007669"/>
    <property type="project" value="InterPro"/>
</dbReference>
<sequence length="381" mass="41121">MRGPGLQHGPDRPQRLTQLPVPAPVQQHPPAIGPAQPDHGPHRRRLPGPVGPEKPGDPPGFGPEGEPVDGEGGPVPLTALCATALLLGTVAGAPRGWQHGVGFLIVGIAILGATWTTAFAVRERRALTRAEAVRREERSLHHERLRIARELHDVVTHTMGVITVKASVANHVLASRPEEAHDALRIIETVSREAMTELRGILRVLRVPPPPDAERDDERDDERDSERDSERDDKPADLTPTPGLPDIPTLVHGAQQAGLQVKLTMPKRHVHQPPHGIGLAAYRIVQEALTNVMTHAAPTTCTVRIETTAVGLRLEVRDEGPPAVRDRGRHGSRPAGGHGIPGMRERAKLYGGTLTAAPHPDGGFRVSAHLPYHPQQPPEPQ</sequence>
<evidence type="ECO:0000256" key="2">
    <source>
        <dbReference type="ARBA" id="ARBA00012438"/>
    </source>
</evidence>
<keyword evidence="14" id="KW-1185">Reference proteome</keyword>
<evidence type="ECO:0000256" key="8">
    <source>
        <dbReference type="ARBA" id="ARBA00023012"/>
    </source>
</evidence>
<dbReference type="CDD" id="cd16917">
    <property type="entry name" value="HATPase_UhpB-NarQ-NarX-like"/>
    <property type="match status" value="1"/>
</dbReference>
<dbReference type="Pfam" id="PF02518">
    <property type="entry name" value="HATPase_c"/>
    <property type="match status" value="1"/>
</dbReference>
<name>A0A5P8K2E9_9ACTN</name>
<dbReference type="Gene3D" id="1.20.5.1930">
    <property type="match status" value="1"/>
</dbReference>
<evidence type="ECO:0000256" key="10">
    <source>
        <dbReference type="SAM" id="Phobius"/>
    </source>
</evidence>
<comment type="catalytic activity">
    <reaction evidence="1">
        <text>ATP + protein L-histidine = ADP + protein N-phospho-L-histidine.</text>
        <dbReference type="EC" id="2.7.13.3"/>
    </reaction>
</comment>
<proteinExistence type="predicted"/>
<evidence type="ECO:0000313" key="14">
    <source>
        <dbReference type="Proteomes" id="UP000327294"/>
    </source>
</evidence>
<evidence type="ECO:0000256" key="7">
    <source>
        <dbReference type="ARBA" id="ARBA00022840"/>
    </source>
</evidence>
<feature type="compositionally biased region" description="Pro residues" evidence="9">
    <location>
        <begin position="49"/>
        <end position="61"/>
    </location>
</feature>
<dbReference type="GO" id="GO:0046983">
    <property type="term" value="F:protein dimerization activity"/>
    <property type="evidence" value="ECO:0007669"/>
    <property type="project" value="InterPro"/>
</dbReference>
<keyword evidence="5" id="KW-0547">Nucleotide-binding</keyword>
<keyword evidence="3" id="KW-0597">Phosphoprotein</keyword>
<evidence type="ECO:0000259" key="12">
    <source>
        <dbReference type="Pfam" id="PF07730"/>
    </source>
</evidence>
<evidence type="ECO:0000256" key="1">
    <source>
        <dbReference type="ARBA" id="ARBA00000085"/>
    </source>
</evidence>
<dbReference type="Pfam" id="PF07730">
    <property type="entry name" value="HisKA_3"/>
    <property type="match status" value="1"/>
</dbReference>
<feature type="region of interest" description="Disordered" evidence="9">
    <location>
        <begin position="356"/>
        <end position="381"/>
    </location>
</feature>
<dbReference type="AlphaFoldDB" id="A0A5P8K2E9"/>
<dbReference type="PANTHER" id="PTHR24421:SF10">
    <property type="entry name" value="NITRATE_NITRITE SENSOR PROTEIN NARQ"/>
    <property type="match status" value="1"/>
</dbReference>
<dbReference type="InterPro" id="IPR011712">
    <property type="entry name" value="Sig_transdc_His_kin_sub3_dim/P"/>
</dbReference>
<dbReference type="Gene3D" id="3.30.565.10">
    <property type="entry name" value="Histidine kinase-like ATPase, C-terminal domain"/>
    <property type="match status" value="1"/>
</dbReference>
<feature type="domain" description="Signal transduction histidine kinase subgroup 3 dimerisation and phosphoacceptor" evidence="12">
    <location>
        <begin position="143"/>
        <end position="209"/>
    </location>
</feature>
<feature type="region of interest" description="Disordered" evidence="9">
    <location>
        <begin position="1"/>
        <end position="74"/>
    </location>
</feature>